<evidence type="ECO:0000313" key="2">
    <source>
        <dbReference type="EMBL" id="RNA08452.1"/>
    </source>
</evidence>
<keyword evidence="1" id="KW-0812">Transmembrane</keyword>
<feature type="transmembrane region" description="Helical" evidence="1">
    <location>
        <begin position="28"/>
        <end position="45"/>
    </location>
</feature>
<protein>
    <submittedName>
        <fullName evidence="2">Uncharacterized protein</fullName>
    </submittedName>
</protein>
<organism evidence="2 3">
    <name type="scientific">Brachionus plicatilis</name>
    <name type="common">Marine rotifer</name>
    <name type="synonym">Brachionus muelleri</name>
    <dbReference type="NCBI Taxonomy" id="10195"/>
    <lineage>
        <taxon>Eukaryota</taxon>
        <taxon>Metazoa</taxon>
        <taxon>Spiralia</taxon>
        <taxon>Gnathifera</taxon>
        <taxon>Rotifera</taxon>
        <taxon>Eurotatoria</taxon>
        <taxon>Monogononta</taxon>
        <taxon>Pseudotrocha</taxon>
        <taxon>Ploima</taxon>
        <taxon>Brachionidae</taxon>
        <taxon>Brachionus</taxon>
    </lineage>
</organism>
<dbReference type="EMBL" id="REGN01006742">
    <property type="protein sequence ID" value="RNA08452.1"/>
    <property type="molecule type" value="Genomic_DNA"/>
</dbReference>
<reference evidence="2 3" key="1">
    <citation type="journal article" date="2018" name="Sci. Rep.">
        <title>Genomic signatures of local adaptation to the degree of environmental predictability in rotifers.</title>
        <authorList>
            <person name="Franch-Gras L."/>
            <person name="Hahn C."/>
            <person name="Garcia-Roger E.M."/>
            <person name="Carmona M.J."/>
            <person name="Serra M."/>
            <person name="Gomez A."/>
        </authorList>
    </citation>
    <scope>NUCLEOTIDE SEQUENCE [LARGE SCALE GENOMIC DNA]</scope>
    <source>
        <strain evidence="2">HYR1</strain>
    </source>
</reference>
<keyword evidence="1" id="KW-1133">Transmembrane helix</keyword>
<evidence type="ECO:0000313" key="3">
    <source>
        <dbReference type="Proteomes" id="UP000276133"/>
    </source>
</evidence>
<keyword evidence="3" id="KW-1185">Reference proteome</keyword>
<name>A0A3M7QB60_BRAPC</name>
<comment type="caution">
    <text evidence="2">The sequence shown here is derived from an EMBL/GenBank/DDBJ whole genome shotgun (WGS) entry which is preliminary data.</text>
</comment>
<sequence length="101" mass="11848">MSRSLNFVIYGCWSNLFDLIFELLDTKISIAFSLFLFMSICWLLLPMRAHCPFTKSEFIGRLGIALITNGQKTAIKITIFKYPKFIKYRNWNLKKTIKLSD</sequence>
<dbReference type="AlphaFoldDB" id="A0A3M7QB60"/>
<accession>A0A3M7QB60</accession>
<evidence type="ECO:0000256" key="1">
    <source>
        <dbReference type="SAM" id="Phobius"/>
    </source>
</evidence>
<dbReference type="Proteomes" id="UP000276133">
    <property type="component" value="Unassembled WGS sequence"/>
</dbReference>
<gene>
    <name evidence="2" type="ORF">BpHYR1_015082</name>
</gene>
<proteinExistence type="predicted"/>
<keyword evidence="1" id="KW-0472">Membrane</keyword>